<comment type="caution">
    <text evidence="2">The sequence shown here is derived from an EMBL/GenBank/DDBJ whole genome shotgun (WGS) entry which is preliminary data.</text>
</comment>
<keyword evidence="3" id="KW-1185">Reference proteome</keyword>
<feature type="transmembrane region" description="Helical" evidence="1">
    <location>
        <begin position="159"/>
        <end position="180"/>
    </location>
</feature>
<reference evidence="3" key="1">
    <citation type="journal article" date="2019" name="Int. J. Syst. Evol. Microbiol.">
        <title>The Global Catalogue of Microorganisms (GCM) 10K type strain sequencing project: providing services to taxonomists for standard genome sequencing and annotation.</title>
        <authorList>
            <consortium name="The Broad Institute Genomics Platform"/>
            <consortium name="The Broad Institute Genome Sequencing Center for Infectious Disease"/>
            <person name="Wu L."/>
            <person name="Ma J."/>
        </authorList>
    </citation>
    <scope>NUCLEOTIDE SEQUENCE [LARGE SCALE GENOMIC DNA]</scope>
    <source>
        <strain evidence="3">TISTR 1571</strain>
    </source>
</reference>
<keyword evidence="1" id="KW-0812">Transmembrane</keyword>
<proteinExistence type="predicted"/>
<feature type="transmembrane region" description="Helical" evidence="1">
    <location>
        <begin position="58"/>
        <end position="76"/>
    </location>
</feature>
<feature type="transmembrane region" description="Helical" evidence="1">
    <location>
        <begin position="34"/>
        <end position="51"/>
    </location>
</feature>
<keyword evidence="1" id="KW-0472">Membrane</keyword>
<dbReference type="Proteomes" id="UP001597452">
    <property type="component" value="Unassembled WGS sequence"/>
</dbReference>
<evidence type="ECO:0000313" key="3">
    <source>
        <dbReference type="Proteomes" id="UP001597452"/>
    </source>
</evidence>
<feature type="transmembrane region" description="Helical" evidence="1">
    <location>
        <begin position="96"/>
        <end position="118"/>
    </location>
</feature>
<protein>
    <submittedName>
        <fullName evidence="2">Uncharacterized protein</fullName>
    </submittedName>
</protein>
<feature type="transmembrane region" description="Helical" evidence="1">
    <location>
        <begin position="125"/>
        <end position="147"/>
    </location>
</feature>
<dbReference type="EMBL" id="JBHUMZ010000019">
    <property type="protein sequence ID" value="MFD2638628.1"/>
    <property type="molecule type" value="Genomic_DNA"/>
</dbReference>
<sequence length="189" mass="22377">MSYQEYWTKIKSLYQELDQVTNSYWDNHSSFGDWQFWAVVAITIVPLLLLIRFVDQERLFEVFFFGFAVHIMWNYAGDVLELKRYFIHTYFLTPMLPSIFNMAASALPVAFLLVYQYCTKHNKNFYIWITVASAIFAFGIAHLERILGLVEFGRGFNSFYLLLVDLAVVLPAYWFTWFLVHVKKKSKQS</sequence>
<accession>A0ABW5QA14</accession>
<evidence type="ECO:0000256" key="1">
    <source>
        <dbReference type="SAM" id="Phobius"/>
    </source>
</evidence>
<keyword evidence="1" id="KW-1133">Transmembrane helix</keyword>
<organism evidence="2 3">
    <name type="scientific">Piscibacillus salipiscarius</name>
    <dbReference type="NCBI Taxonomy" id="299480"/>
    <lineage>
        <taxon>Bacteria</taxon>
        <taxon>Bacillati</taxon>
        <taxon>Bacillota</taxon>
        <taxon>Bacilli</taxon>
        <taxon>Bacillales</taxon>
        <taxon>Bacillaceae</taxon>
        <taxon>Piscibacillus</taxon>
    </lineage>
</organism>
<name>A0ABW5QA14_9BACI</name>
<dbReference type="RefSeq" id="WP_377328349.1">
    <property type="nucleotide sequence ID" value="NZ_JBHUMZ010000019.1"/>
</dbReference>
<evidence type="ECO:0000313" key="2">
    <source>
        <dbReference type="EMBL" id="MFD2638628.1"/>
    </source>
</evidence>
<gene>
    <name evidence="2" type="ORF">ACFSW4_07125</name>
</gene>